<evidence type="ECO:0000313" key="1">
    <source>
        <dbReference type="EMBL" id="SVB20440.1"/>
    </source>
</evidence>
<dbReference type="EMBL" id="UINC01032567">
    <property type="protein sequence ID" value="SVB20440.1"/>
    <property type="molecule type" value="Genomic_DNA"/>
</dbReference>
<dbReference type="PROSITE" id="PS51257">
    <property type="entry name" value="PROKAR_LIPOPROTEIN"/>
    <property type="match status" value="1"/>
</dbReference>
<protein>
    <submittedName>
        <fullName evidence="1">Uncharacterized protein</fullName>
    </submittedName>
</protein>
<organism evidence="1">
    <name type="scientific">marine metagenome</name>
    <dbReference type="NCBI Taxonomy" id="408172"/>
    <lineage>
        <taxon>unclassified sequences</taxon>
        <taxon>metagenomes</taxon>
        <taxon>ecological metagenomes</taxon>
    </lineage>
</organism>
<sequence length="32" mass="3265">MRKRNRLLTVLFGFHLTLTACGGGGGGGSETG</sequence>
<accession>A0A382C321</accession>
<proteinExistence type="predicted"/>
<feature type="non-terminal residue" evidence="1">
    <location>
        <position position="32"/>
    </location>
</feature>
<dbReference type="AlphaFoldDB" id="A0A382C321"/>
<reference evidence="1" key="1">
    <citation type="submission" date="2018-05" db="EMBL/GenBank/DDBJ databases">
        <authorList>
            <person name="Lanie J.A."/>
            <person name="Ng W.-L."/>
            <person name="Kazmierczak K.M."/>
            <person name="Andrzejewski T.M."/>
            <person name="Davidsen T.M."/>
            <person name="Wayne K.J."/>
            <person name="Tettelin H."/>
            <person name="Glass J.I."/>
            <person name="Rusch D."/>
            <person name="Podicherti R."/>
            <person name="Tsui H.-C.T."/>
            <person name="Winkler M.E."/>
        </authorList>
    </citation>
    <scope>NUCLEOTIDE SEQUENCE</scope>
</reference>
<name>A0A382C321_9ZZZZ</name>
<gene>
    <name evidence="1" type="ORF">METZ01_LOCUS173294</name>
</gene>